<dbReference type="InterPro" id="IPR029069">
    <property type="entry name" value="HotDog_dom_sf"/>
</dbReference>
<dbReference type="SUPFAM" id="SSF54637">
    <property type="entry name" value="Thioesterase/thiol ester dehydrase-isomerase"/>
    <property type="match status" value="1"/>
</dbReference>
<dbReference type="InterPro" id="IPR049450">
    <property type="entry name" value="ACOT8-like_C"/>
</dbReference>
<proteinExistence type="predicted"/>
<feature type="domain" description="Acyl-CoA thioesterase-like C-terminal" evidence="3">
    <location>
        <begin position="87"/>
        <end position="220"/>
    </location>
</feature>
<dbReference type="InterPro" id="IPR052389">
    <property type="entry name" value="Sec_Metab_Biosynth-Assoc"/>
</dbReference>
<dbReference type="InterPro" id="IPR042171">
    <property type="entry name" value="Acyl-CoA_hotdog"/>
</dbReference>
<evidence type="ECO:0000313" key="4">
    <source>
        <dbReference type="EMBL" id="TLS43272.1"/>
    </source>
</evidence>
<reference evidence="4 5" key="1">
    <citation type="submission" date="2019-05" db="EMBL/GenBank/DDBJ databases">
        <title>Streptomyces sp. NEAU-C151, a novel actinomycete isolated from soil.</title>
        <authorList>
            <person name="Han L."/>
            <person name="Jiang H."/>
        </authorList>
    </citation>
    <scope>NUCLEOTIDE SEQUENCE [LARGE SCALE GENOMIC DNA]</scope>
    <source>
        <strain evidence="4 5">NEAU-C151</strain>
    </source>
</reference>
<comment type="caution">
    <text evidence="4">The sequence shown here is derived from an EMBL/GenBank/DDBJ whole genome shotgun (WGS) entry which is preliminary data.</text>
</comment>
<organism evidence="4 5">
    <name type="scientific">Streptomyces montanus</name>
    <dbReference type="NCBI Taxonomy" id="2580423"/>
    <lineage>
        <taxon>Bacteria</taxon>
        <taxon>Bacillati</taxon>
        <taxon>Actinomycetota</taxon>
        <taxon>Actinomycetes</taxon>
        <taxon>Kitasatosporales</taxon>
        <taxon>Streptomycetaceae</taxon>
        <taxon>Streptomyces</taxon>
    </lineage>
</organism>
<sequence>MRMIAMREPGSRGARPVRALTAHFLAPAVAGSLHLSVAVPSARRRASTCAVTGRQDGARVLVGSAVFGPGRPGPAYDGRPSLAVPGPQDCGLLDSPLELSPFAQNLEIRPATDAQPLGGGEKAELVAWVRFVDGRALDAEAVAILTDVLPPGLYARWRTACPIPTAELTVHFTDALDAGPAEGWALVRIRTEQAGNGWALDESEVRSAEGRLLALARQARVVQDAPGHQNPSGHQHQTLPGHQTPPGH</sequence>
<name>A0A5R9FHH4_9ACTN</name>
<dbReference type="PANTHER" id="PTHR38110:SF1">
    <property type="entry name" value="THIOESTERASE DOMAIN-CONTAINING PROTEIN"/>
    <property type="match status" value="1"/>
</dbReference>
<dbReference type="PANTHER" id="PTHR38110">
    <property type="entry name" value="CHROMOSOME 23, WHOLE GENOME SHOTGUN SEQUENCE"/>
    <property type="match status" value="1"/>
</dbReference>
<dbReference type="InterPro" id="IPR049449">
    <property type="entry name" value="TesB_ACOT8-like_N"/>
</dbReference>
<dbReference type="Gene3D" id="2.40.160.210">
    <property type="entry name" value="Acyl-CoA thioesterase, double hotdog domain"/>
    <property type="match status" value="1"/>
</dbReference>
<dbReference type="Pfam" id="PF13622">
    <property type="entry name" value="4HBT_3"/>
    <property type="match status" value="1"/>
</dbReference>
<keyword evidence="5" id="KW-1185">Reference proteome</keyword>
<evidence type="ECO:0000313" key="5">
    <source>
        <dbReference type="Proteomes" id="UP000305906"/>
    </source>
</evidence>
<feature type="region of interest" description="Disordered" evidence="1">
    <location>
        <begin position="224"/>
        <end position="248"/>
    </location>
</feature>
<dbReference type="Proteomes" id="UP000305906">
    <property type="component" value="Unassembled WGS sequence"/>
</dbReference>
<evidence type="ECO:0000259" key="2">
    <source>
        <dbReference type="Pfam" id="PF13622"/>
    </source>
</evidence>
<protein>
    <submittedName>
        <fullName evidence="4">Thioesterase family protein</fullName>
    </submittedName>
</protein>
<gene>
    <name evidence="4" type="ORF">FE633_26365</name>
</gene>
<dbReference type="EMBL" id="VBZC01000031">
    <property type="protein sequence ID" value="TLS43272.1"/>
    <property type="molecule type" value="Genomic_DNA"/>
</dbReference>
<dbReference type="Pfam" id="PF20789">
    <property type="entry name" value="4HBT_3C"/>
    <property type="match status" value="1"/>
</dbReference>
<dbReference type="AlphaFoldDB" id="A0A5R9FHH4"/>
<accession>A0A5R9FHH4</accession>
<evidence type="ECO:0000259" key="3">
    <source>
        <dbReference type="Pfam" id="PF20789"/>
    </source>
</evidence>
<feature type="compositionally biased region" description="Polar residues" evidence="1">
    <location>
        <begin position="229"/>
        <end position="241"/>
    </location>
</feature>
<evidence type="ECO:0000256" key="1">
    <source>
        <dbReference type="SAM" id="MobiDB-lite"/>
    </source>
</evidence>
<feature type="domain" description="Acyl-CoA thioesterase-like N-terminal HotDog" evidence="2">
    <location>
        <begin position="14"/>
        <end position="68"/>
    </location>
</feature>